<evidence type="ECO:0000313" key="4">
    <source>
        <dbReference type="Proteomes" id="UP000235005"/>
    </source>
</evidence>
<dbReference type="Proteomes" id="UP000235005">
    <property type="component" value="Unassembled WGS sequence"/>
</dbReference>
<evidence type="ECO:0000256" key="1">
    <source>
        <dbReference type="PIRSR" id="PIRSR620023-1"/>
    </source>
</evidence>
<dbReference type="NCBIfam" id="TIGR03590">
    <property type="entry name" value="PseG"/>
    <property type="match status" value="1"/>
</dbReference>
<gene>
    <name evidence="3" type="primary">pseG</name>
    <name evidence="3" type="ORF">C0039_03305</name>
</gene>
<evidence type="ECO:0000313" key="3">
    <source>
        <dbReference type="EMBL" id="PLW70249.1"/>
    </source>
</evidence>
<dbReference type="GO" id="GO:0016787">
    <property type="term" value="F:hydrolase activity"/>
    <property type="evidence" value="ECO:0007669"/>
    <property type="project" value="UniProtKB-KW"/>
</dbReference>
<dbReference type="EMBL" id="PKUS01000002">
    <property type="protein sequence ID" value="PLW70249.1"/>
    <property type="molecule type" value="Genomic_DNA"/>
</dbReference>
<dbReference type="SUPFAM" id="SSF53756">
    <property type="entry name" value="UDP-Glycosyltransferase/glycogen phosphorylase"/>
    <property type="match status" value="1"/>
</dbReference>
<dbReference type="GO" id="GO:0016757">
    <property type="term" value="F:glycosyltransferase activity"/>
    <property type="evidence" value="ECO:0007669"/>
    <property type="project" value="TreeGrafter"/>
</dbReference>
<dbReference type="OrthoDB" id="9788924at2"/>
<reference evidence="3 4" key="1">
    <citation type="submission" date="2018-01" db="EMBL/GenBank/DDBJ databases">
        <title>The draft genome sequence of Halioglobus lutimaris HF004.</title>
        <authorList>
            <person name="Du Z.-J."/>
            <person name="Shi M.-J."/>
        </authorList>
    </citation>
    <scope>NUCLEOTIDE SEQUENCE [LARGE SCALE GENOMIC DNA]</scope>
    <source>
        <strain evidence="3 4">HF004</strain>
    </source>
</reference>
<dbReference type="Gene3D" id="3.40.50.2000">
    <property type="entry name" value="Glycogen Phosphorylase B"/>
    <property type="match status" value="1"/>
</dbReference>
<comment type="caution">
    <text evidence="3">The sequence shown here is derived from an EMBL/GenBank/DDBJ whole genome shotgun (WGS) entry which is preliminary data.</text>
</comment>
<organism evidence="3 4">
    <name type="scientific">Pseudohalioglobus lutimaris</name>
    <dbReference type="NCBI Taxonomy" id="1737061"/>
    <lineage>
        <taxon>Bacteria</taxon>
        <taxon>Pseudomonadati</taxon>
        <taxon>Pseudomonadota</taxon>
        <taxon>Gammaproteobacteria</taxon>
        <taxon>Cellvibrionales</taxon>
        <taxon>Halieaceae</taxon>
        <taxon>Pseudohalioglobus</taxon>
    </lineage>
</organism>
<dbReference type="InterPro" id="IPR020023">
    <property type="entry name" value="PseG"/>
</dbReference>
<feature type="active site" description="Proton acceptor" evidence="1">
    <location>
        <position position="20"/>
    </location>
</feature>
<dbReference type="Gene3D" id="3.40.50.11190">
    <property type="match status" value="1"/>
</dbReference>
<keyword evidence="4" id="KW-1185">Reference proteome</keyword>
<proteinExistence type="predicted"/>
<dbReference type="PANTHER" id="PTHR21015">
    <property type="entry name" value="UDP-N-ACETYLGLUCOSAMINE--N-ACETYLMURAMYL-(PENTAPEPTIDE) PYROPHOSPHORYL-UNDECAPRENOL N-ACETYLGLUCOSAMINE TRANSFERASE 1"/>
    <property type="match status" value="1"/>
</dbReference>
<evidence type="ECO:0000256" key="2">
    <source>
        <dbReference type="PIRSR" id="PIRSR620023-2"/>
    </source>
</evidence>
<name>A0A2N5X6Y3_9GAMM</name>
<feature type="binding site" evidence="2">
    <location>
        <position position="281"/>
    </location>
    <ligand>
        <name>substrate</name>
    </ligand>
</feature>
<dbReference type="AlphaFoldDB" id="A0A2N5X6Y3"/>
<accession>A0A2N5X6Y3</accession>
<protein>
    <submittedName>
        <fullName evidence="3">UDP-2,4-diacetamido-2,4, 6-trideoxy-beta-L-altropyranose hydrolase</fullName>
    </submittedName>
</protein>
<keyword evidence="3" id="KW-0378">Hydrolase</keyword>
<sequence length="366" mass="40555">MAMNGVFFRVDSGSHIGSGHLRRCLSFADALHEVGFSVSFITKDHFGSAIEEIPEYISIHVIPGGLKKGQEVEKDNYSQWLGGSWEDDLRSTNAVLSQYSEAGLVVIDHYSLGLSYEKGLRCAKLFVIDDLSGRPHCCDYFLDQNLPSSMRTHRLLRRNASTRTYLGPRYSLQDKSFSTLRARIDPDTIGDKAIEKILVFFGGGDICNSTINLARALNGDMLGKYEFTFVLDQRHGTFPEMTKFVSSNPQRCSLISFTSTFSELMMEHDFFIGAGGSTSWERATLGIPSAVISMAENQVGICESLGREGLAHYLGAAESVTKSDWLNLFSDILSDRYLVKTMALKGFDLTDGTGAMKIARDLRKAL</sequence>
<dbReference type="PANTHER" id="PTHR21015:SF22">
    <property type="entry name" value="GLYCOSYLTRANSFERASE"/>
    <property type="match status" value="1"/>
</dbReference>
<dbReference type="RefSeq" id="WP_101517231.1">
    <property type="nucleotide sequence ID" value="NZ_PKUS01000002.1"/>
</dbReference>